<dbReference type="GeneID" id="54346568"/>
<dbReference type="Proteomes" id="UP000800082">
    <property type="component" value="Unassembled WGS sequence"/>
</dbReference>
<name>A0A6A5RBE9_9PLEO</name>
<accession>A0A6A5RBE9</accession>
<feature type="region of interest" description="Disordered" evidence="1">
    <location>
        <begin position="90"/>
        <end position="156"/>
    </location>
</feature>
<evidence type="ECO:0000256" key="2">
    <source>
        <dbReference type="SAM" id="SignalP"/>
    </source>
</evidence>
<feature type="signal peptide" evidence="2">
    <location>
        <begin position="1"/>
        <end position="15"/>
    </location>
</feature>
<protein>
    <recommendedName>
        <fullName evidence="5">Fungal N-terminal domain-containing protein</fullName>
    </recommendedName>
</protein>
<keyword evidence="2" id="KW-0732">Signal</keyword>
<evidence type="ECO:0000313" key="4">
    <source>
        <dbReference type="Proteomes" id="UP000800082"/>
    </source>
</evidence>
<organism evidence="3 4">
    <name type="scientific">Didymella exigua CBS 183.55</name>
    <dbReference type="NCBI Taxonomy" id="1150837"/>
    <lineage>
        <taxon>Eukaryota</taxon>
        <taxon>Fungi</taxon>
        <taxon>Dikarya</taxon>
        <taxon>Ascomycota</taxon>
        <taxon>Pezizomycotina</taxon>
        <taxon>Dothideomycetes</taxon>
        <taxon>Pleosporomycetidae</taxon>
        <taxon>Pleosporales</taxon>
        <taxon>Pleosporineae</taxon>
        <taxon>Didymellaceae</taxon>
        <taxon>Didymella</taxon>
    </lineage>
</organism>
<proteinExistence type="predicted"/>
<reference evidence="3" key="1">
    <citation type="journal article" date="2020" name="Stud. Mycol.">
        <title>101 Dothideomycetes genomes: a test case for predicting lifestyles and emergence of pathogens.</title>
        <authorList>
            <person name="Haridas S."/>
            <person name="Albert R."/>
            <person name="Binder M."/>
            <person name="Bloem J."/>
            <person name="Labutti K."/>
            <person name="Salamov A."/>
            <person name="Andreopoulos B."/>
            <person name="Baker S."/>
            <person name="Barry K."/>
            <person name="Bills G."/>
            <person name="Bluhm B."/>
            <person name="Cannon C."/>
            <person name="Castanera R."/>
            <person name="Culley D."/>
            <person name="Daum C."/>
            <person name="Ezra D."/>
            <person name="Gonzalez J."/>
            <person name="Henrissat B."/>
            <person name="Kuo A."/>
            <person name="Liang C."/>
            <person name="Lipzen A."/>
            <person name="Lutzoni F."/>
            <person name="Magnuson J."/>
            <person name="Mondo S."/>
            <person name="Nolan M."/>
            <person name="Ohm R."/>
            <person name="Pangilinan J."/>
            <person name="Park H.-J."/>
            <person name="Ramirez L."/>
            <person name="Alfaro M."/>
            <person name="Sun H."/>
            <person name="Tritt A."/>
            <person name="Yoshinaga Y."/>
            <person name="Zwiers L.-H."/>
            <person name="Turgeon B."/>
            <person name="Goodwin S."/>
            <person name="Spatafora J."/>
            <person name="Crous P."/>
            <person name="Grigoriev I."/>
        </authorList>
    </citation>
    <scope>NUCLEOTIDE SEQUENCE</scope>
    <source>
        <strain evidence="3">CBS 183.55</strain>
    </source>
</reference>
<dbReference type="RefSeq" id="XP_033444647.1">
    <property type="nucleotide sequence ID" value="XM_033588921.1"/>
</dbReference>
<dbReference type="AlphaFoldDB" id="A0A6A5RBE9"/>
<evidence type="ECO:0000256" key="1">
    <source>
        <dbReference type="SAM" id="MobiDB-lite"/>
    </source>
</evidence>
<gene>
    <name evidence="3" type="ORF">M421DRAFT_281714</name>
</gene>
<dbReference type="EMBL" id="ML978994">
    <property type="protein sequence ID" value="KAF1924394.1"/>
    <property type="molecule type" value="Genomic_DNA"/>
</dbReference>
<feature type="chain" id="PRO_5025691807" description="Fungal N-terminal domain-containing protein" evidence="2">
    <location>
        <begin position="16"/>
        <end position="156"/>
    </location>
</feature>
<evidence type="ECO:0000313" key="3">
    <source>
        <dbReference type="EMBL" id="KAF1924394.1"/>
    </source>
</evidence>
<sequence length="156" mass="17010">MTLLVLSLATGLAGTFNGSTPAAAPRRICKSSATLTELNNNLGKIAQCLGKTVERFLLVDIAPEHGQEKVGLAAAACLVASSVTHDCVERRQRKARLRQEPSAYDPPTLKQLRADLEATPSRLRSNSKQGRSPRLISAHKRKKRHPPAYYQSNTLL</sequence>
<evidence type="ECO:0008006" key="5">
    <source>
        <dbReference type="Google" id="ProtNLM"/>
    </source>
</evidence>
<keyword evidence="4" id="KW-1185">Reference proteome</keyword>
<feature type="compositionally biased region" description="Basic residues" evidence="1">
    <location>
        <begin position="137"/>
        <end position="146"/>
    </location>
</feature>